<dbReference type="STRING" id="2711.A0A067D7L5"/>
<dbReference type="SUPFAM" id="SSF53474">
    <property type="entry name" value="alpha/beta-Hydrolases"/>
    <property type="match status" value="1"/>
</dbReference>
<sequence length="86" mass="9785">EVAVELAKHEFIQAVVLLHPSFVTVDDIEAVEVPIAVLRAEFDQISPLALLKQFEEVLTDKSEVDGYVKIFLKFSHGWTVRYNVED</sequence>
<accession>A0A067D7L5</accession>
<proteinExistence type="predicted"/>
<dbReference type="Gene3D" id="3.40.50.1820">
    <property type="entry name" value="alpha/beta hydrolase"/>
    <property type="match status" value="1"/>
</dbReference>
<dbReference type="InterPro" id="IPR002925">
    <property type="entry name" value="Dienelactn_hydro"/>
</dbReference>
<reference evidence="2 3" key="1">
    <citation type="submission" date="2014-04" db="EMBL/GenBank/DDBJ databases">
        <authorList>
            <consortium name="International Citrus Genome Consortium"/>
            <person name="Gmitter F."/>
            <person name="Chen C."/>
            <person name="Farmerie W."/>
            <person name="Harkins T."/>
            <person name="Desany B."/>
            <person name="Mohiuddin M."/>
            <person name="Kodira C."/>
            <person name="Borodovsky M."/>
            <person name="Lomsadze A."/>
            <person name="Burns P."/>
            <person name="Jenkins J."/>
            <person name="Prochnik S."/>
            <person name="Shu S."/>
            <person name="Chapman J."/>
            <person name="Pitluck S."/>
            <person name="Schmutz J."/>
            <person name="Rokhsar D."/>
        </authorList>
    </citation>
    <scope>NUCLEOTIDE SEQUENCE</scope>
</reference>
<evidence type="ECO:0000313" key="2">
    <source>
        <dbReference type="EMBL" id="KDO38803.1"/>
    </source>
</evidence>
<dbReference type="eggNOG" id="KOG3043">
    <property type="taxonomic scope" value="Eukaryota"/>
</dbReference>
<organism evidence="2 3">
    <name type="scientific">Citrus sinensis</name>
    <name type="common">Sweet orange</name>
    <name type="synonym">Citrus aurantium var. sinensis</name>
    <dbReference type="NCBI Taxonomy" id="2711"/>
    <lineage>
        <taxon>Eukaryota</taxon>
        <taxon>Viridiplantae</taxon>
        <taxon>Streptophyta</taxon>
        <taxon>Embryophyta</taxon>
        <taxon>Tracheophyta</taxon>
        <taxon>Spermatophyta</taxon>
        <taxon>Magnoliopsida</taxon>
        <taxon>eudicotyledons</taxon>
        <taxon>Gunneridae</taxon>
        <taxon>Pentapetalae</taxon>
        <taxon>rosids</taxon>
        <taxon>malvids</taxon>
        <taxon>Sapindales</taxon>
        <taxon>Rutaceae</taxon>
        <taxon>Aurantioideae</taxon>
        <taxon>Citrus</taxon>
    </lineage>
</organism>
<evidence type="ECO:0000313" key="3">
    <source>
        <dbReference type="Proteomes" id="UP000027120"/>
    </source>
</evidence>
<feature type="domain" description="Dienelactone hydrolase" evidence="1">
    <location>
        <begin position="2"/>
        <end position="83"/>
    </location>
</feature>
<dbReference type="Proteomes" id="UP000027120">
    <property type="component" value="Unassembled WGS sequence"/>
</dbReference>
<evidence type="ECO:0000259" key="1">
    <source>
        <dbReference type="Pfam" id="PF01738"/>
    </source>
</evidence>
<dbReference type="GO" id="GO:0016787">
    <property type="term" value="F:hydrolase activity"/>
    <property type="evidence" value="ECO:0007669"/>
    <property type="project" value="InterPro"/>
</dbReference>
<name>A0A067D7L5_CITSI</name>
<gene>
    <name evidence="2" type="ORF">CISIN_1g0401631mg</name>
</gene>
<dbReference type="PANTHER" id="PTHR17630:SF97">
    <property type="entry name" value="ENDO-1,31,4-BETA-D-GLUCANASE-LIKE"/>
    <property type="match status" value="1"/>
</dbReference>
<keyword evidence="3" id="KW-1185">Reference proteome</keyword>
<dbReference type="AlphaFoldDB" id="A0A067D7L5"/>
<dbReference type="EMBL" id="KK787415">
    <property type="protein sequence ID" value="KDO38803.1"/>
    <property type="molecule type" value="Genomic_DNA"/>
</dbReference>
<dbReference type="PANTHER" id="PTHR17630">
    <property type="entry name" value="DIENELACTONE HYDROLASE"/>
    <property type="match status" value="1"/>
</dbReference>
<dbReference type="InterPro" id="IPR029058">
    <property type="entry name" value="AB_hydrolase_fold"/>
</dbReference>
<dbReference type="Pfam" id="PF01738">
    <property type="entry name" value="DLH"/>
    <property type="match status" value="1"/>
</dbReference>
<dbReference type="PaxDb" id="2711-XP_006489576.1"/>
<protein>
    <recommendedName>
        <fullName evidence="1">Dienelactone hydrolase domain-containing protein</fullName>
    </recommendedName>
</protein>
<feature type="non-terminal residue" evidence="2">
    <location>
        <position position="1"/>
    </location>
</feature>